<dbReference type="GO" id="GO:0003677">
    <property type="term" value="F:DNA binding"/>
    <property type="evidence" value="ECO:0007669"/>
    <property type="project" value="UniProtKB-KW"/>
</dbReference>
<keyword evidence="2" id="KW-0238">DNA-binding</keyword>
<dbReference type="Proteomes" id="UP000544134">
    <property type="component" value="Unassembled WGS sequence"/>
</dbReference>
<protein>
    <recommendedName>
        <fullName evidence="4">HTH luxR-type domain-containing protein</fullName>
    </recommendedName>
</protein>
<dbReference type="InterPro" id="IPR016032">
    <property type="entry name" value="Sig_transdc_resp-reg_C-effctor"/>
</dbReference>
<reference evidence="5 6" key="1">
    <citation type="submission" date="2020-04" db="EMBL/GenBank/DDBJ databases">
        <title>Paraburkholderia sp. RP-4-7 isolated from soil.</title>
        <authorList>
            <person name="Dahal R.H."/>
        </authorList>
    </citation>
    <scope>NUCLEOTIDE SEQUENCE [LARGE SCALE GENOMIC DNA]</scope>
    <source>
        <strain evidence="5 6">RP-4-7</strain>
    </source>
</reference>
<dbReference type="InterPro" id="IPR036693">
    <property type="entry name" value="TF_LuxR_autoind-bd_dom_sf"/>
</dbReference>
<keyword evidence="6" id="KW-1185">Reference proteome</keyword>
<evidence type="ECO:0000313" key="5">
    <source>
        <dbReference type="EMBL" id="NML97196.1"/>
    </source>
</evidence>
<dbReference type="SUPFAM" id="SSF75516">
    <property type="entry name" value="Pheromone-binding domain of LuxR-like quorum-sensing transcription factors"/>
    <property type="match status" value="1"/>
</dbReference>
<dbReference type="Gene3D" id="3.30.450.80">
    <property type="entry name" value="Transcription factor LuxR-like, autoinducer-binding domain"/>
    <property type="match status" value="1"/>
</dbReference>
<dbReference type="InterPro" id="IPR036388">
    <property type="entry name" value="WH-like_DNA-bd_sf"/>
</dbReference>
<keyword evidence="3" id="KW-0804">Transcription</keyword>
<proteinExistence type="predicted"/>
<dbReference type="EMBL" id="JABBGJ010000004">
    <property type="protein sequence ID" value="NML97196.1"/>
    <property type="molecule type" value="Genomic_DNA"/>
</dbReference>
<evidence type="ECO:0000313" key="6">
    <source>
        <dbReference type="Proteomes" id="UP000544134"/>
    </source>
</evidence>
<gene>
    <name evidence="5" type="ORF">HHL24_04390</name>
</gene>
<organism evidence="5 6">
    <name type="scientific">Paraburkholderia polaris</name>
    <dbReference type="NCBI Taxonomy" id="2728848"/>
    <lineage>
        <taxon>Bacteria</taxon>
        <taxon>Pseudomonadati</taxon>
        <taxon>Pseudomonadota</taxon>
        <taxon>Betaproteobacteria</taxon>
        <taxon>Burkholderiales</taxon>
        <taxon>Burkholderiaceae</taxon>
        <taxon>Paraburkholderia</taxon>
    </lineage>
</organism>
<evidence type="ECO:0000256" key="3">
    <source>
        <dbReference type="ARBA" id="ARBA00023163"/>
    </source>
</evidence>
<feature type="domain" description="HTH luxR-type" evidence="4">
    <location>
        <begin position="180"/>
        <end position="237"/>
    </location>
</feature>
<dbReference type="RefSeq" id="WP_169484203.1">
    <property type="nucleotide sequence ID" value="NZ_JABBGJ010000004.1"/>
</dbReference>
<dbReference type="InterPro" id="IPR000792">
    <property type="entry name" value="Tscrpt_reg_LuxR_C"/>
</dbReference>
<dbReference type="Pfam" id="PF03472">
    <property type="entry name" value="Autoind_bind"/>
    <property type="match status" value="1"/>
</dbReference>
<dbReference type="SUPFAM" id="SSF46894">
    <property type="entry name" value="C-terminal effector domain of the bipartite response regulators"/>
    <property type="match status" value="1"/>
</dbReference>
<accession>A0A848ICB4</accession>
<evidence type="ECO:0000256" key="2">
    <source>
        <dbReference type="ARBA" id="ARBA00023125"/>
    </source>
</evidence>
<dbReference type="Gene3D" id="1.10.10.10">
    <property type="entry name" value="Winged helix-like DNA-binding domain superfamily/Winged helix DNA-binding domain"/>
    <property type="match status" value="1"/>
</dbReference>
<keyword evidence="1" id="KW-0805">Transcription regulation</keyword>
<evidence type="ECO:0000259" key="4">
    <source>
        <dbReference type="SMART" id="SM00421"/>
    </source>
</evidence>
<name>A0A848ICB4_9BURK</name>
<dbReference type="SMART" id="SM00421">
    <property type="entry name" value="HTH_LUXR"/>
    <property type="match status" value="1"/>
</dbReference>
<sequence>MQVNIGKVLAAINVLGECGHDIELHPRLRAVFSQLQVPSFIFSSFRVDTNGPTTDYRFLVGCNPEWIQIYQHRHWYSNDPYLQYARFNAVPARGSSIQITSAGQRDMRAMARQYGFRSNLIVPAHSRATSLLGVLHVASEIEVEDGGEARLFEWQALLRAMAMTLLDVRMMAQRTLMVAKFELDDRDLTALRLVLVAEPAQEVAKSLGLSVASIYSMYSRINEKMGTNRINEAARLAQQYDLL</sequence>
<comment type="caution">
    <text evidence="5">The sequence shown here is derived from an EMBL/GenBank/DDBJ whole genome shotgun (WGS) entry which is preliminary data.</text>
</comment>
<dbReference type="InterPro" id="IPR005143">
    <property type="entry name" value="TF_LuxR_autoind-bd_dom"/>
</dbReference>
<dbReference type="GO" id="GO:0006355">
    <property type="term" value="P:regulation of DNA-templated transcription"/>
    <property type="evidence" value="ECO:0007669"/>
    <property type="project" value="InterPro"/>
</dbReference>
<dbReference type="AlphaFoldDB" id="A0A848ICB4"/>
<evidence type="ECO:0000256" key="1">
    <source>
        <dbReference type="ARBA" id="ARBA00023015"/>
    </source>
</evidence>